<name>D8UGE3_VOLCA</name>
<dbReference type="AlphaFoldDB" id="D8UGE3"/>
<dbReference type="GeneID" id="9620770"/>
<reference evidence="2 3" key="1">
    <citation type="journal article" date="2010" name="Science">
        <title>Genomic analysis of organismal complexity in the multicellular green alga Volvox carteri.</title>
        <authorList>
            <person name="Prochnik S.E."/>
            <person name="Umen J."/>
            <person name="Nedelcu A.M."/>
            <person name="Hallmann A."/>
            <person name="Miller S.M."/>
            <person name="Nishii I."/>
            <person name="Ferris P."/>
            <person name="Kuo A."/>
            <person name="Mitros T."/>
            <person name="Fritz-Laylin L.K."/>
            <person name="Hellsten U."/>
            <person name="Chapman J."/>
            <person name="Simakov O."/>
            <person name="Rensing S.A."/>
            <person name="Terry A."/>
            <person name="Pangilinan J."/>
            <person name="Kapitonov V."/>
            <person name="Jurka J."/>
            <person name="Salamov A."/>
            <person name="Shapiro H."/>
            <person name="Schmutz J."/>
            <person name="Grimwood J."/>
            <person name="Lindquist E."/>
            <person name="Lucas S."/>
            <person name="Grigoriev I.V."/>
            <person name="Schmitt R."/>
            <person name="Kirk D."/>
            <person name="Rokhsar D.S."/>
        </authorList>
    </citation>
    <scope>NUCLEOTIDE SEQUENCE [LARGE SCALE GENOMIC DNA]</scope>
    <source>
        <strain evidence="3">f. Nagariensis / Eve</strain>
    </source>
</reference>
<protein>
    <submittedName>
        <fullName evidence="2">Uncharacterized protein</fullName>
    </submittedName>
</protein>
<dbReference type="EMBL" id="GL378399">
    <property type="protein sequence ID" value="EFJ41160.1"/>
    <property type="molecule type" value="Genomic_DNA"/>
</dbReference>
<feature type="region of interest" description="Disordered" evidence="1">
    <location>
        <begin position="233"/>
        <end position="270"/>
    </location>
</feature>
<evidence type="ECO:0000313" key="3">
    <source>
        <dbReference type="Proteomes" id="UP000001058"/>
    </source>
</evidence>
<dbReference type="OrthoDB" id="548126at2759"/>
<gene>
    <name evidence="2" type="ORF">VOLCADRAFT_98834</name>
</gene>
<accession>D8UGE3</accession>
<dbReference type="Proteomes" id="UP000001058">
    <property type="component" value="Unassembled WGS sequence"/>
</dbReference>
<evidence type="ECO:0000256" key="1">
    <source>
        <dbReference type="SAM" id="MobiDB-lite"/>
    </source>
</evidence>
<dbReference type="InParanoid" id="D8UGE3"/>
<feature type="compositionally biased region" description="Basic residues" evidence="1">
    <location>
        <begin position="257"/>
        <end position="267"/>
    </location>
</feature>
<proteinExistence type="predicted"/>
<dbReference type="KEGG" id="vcn:VOLCADRAFT_98834"/>
<organism evidence="3">
    <name type="scientific">Volvox carteri f. nagariensis</name>
    <dbReference type="NCBI Taxonomy" id="3068"/>
    <lineage>
        <taxon>Eukaryota</taxon>
        <taxon>Viridiplantae</taxon>
        <taxon>Chlorophyta</taxon>
        <taxon>core chlorophytes</taxon>
        <taxon>Chlorophyceae</taxon>
        <taxon>CS clade</taxon>
        <taxon>Chlamydomonadales</taxon>
        <taxon>Volvocaceae</taxon>
        <taxon>Volvox</taxon>
    </lineage>
</organism>
<sequence>MTCILCTTLGKATHGVLDLDLDDVEGVIEILIDSDDCNDDDDDCMDSSMTNEGIFSSSHEVFVVRGLSKAVSGFRPAITCEGFLASVSRSCSGYTLLPRGTDQQLSFKYEPPSAKFSCRRPGCISYRLQLLHGSQFLYSLRGLPKALRCHRSAHALEWGPVHMVFAAAADLDTFLSTLKYVEVEEMSAGGGGGGAEGTASGAGAATLHQMNPAAATAAGSCCSSTFSLPGRCGSSTTTTATGAPPSRHATHSSQRKDVHRGHGRTHTPHPEGVTLCGCQMHGATGSCGVGVGGPPFFTTTAGAAVLAAVATACLLTQRNGPNGGSSSSTASSTVVRNRMVGSSAAAVA</sequence>
<feature type="compositionally biased region" description="Low complexity" evidence="1">
    <location>
        <begin position="233"/>
        <end position="246"/>
    </location>
</feature>
<dbReference type="RefSeq" id="XP_002957728.1">
    <property type="nucleotide sequence ID" value="XM_002957682.1"/>
</dbReference>
<keyword evidence="3" id="KW-1185">Reference proteome</keyword>
<evidence type="ECO:0000313" key="2">
    <source>
        <dbReference type="EMBL" id="EFJ41160.1"/>
    </source>
</evidence>